<evidence type="ECO:0000313" key="3">
    <source>
        <dbReference type="Proteomes" id="UP000789901"/>
    </source>
</evidence>
<keyword evidence="1" id="KW-0040">ANK repeat</keyword>
<name>A0ABN7W8V7_GIGMA</name>
<dbReference type="InterPro" id="IPR002110">
    <property type="entry name" value="Ankyrin_rpt"/>
</dbReference>
<dbReference type="PROSITE" id="PS50088">
    <property type="entry name" value="ANK_REPEAT"/>
    <property type="match status" value="1"/>
</dbReference>
<proteinExistence type="predicted"/>
<keyword evidence="3" id="KW-1185">Reference proteome</keyword>
<dbReference type="EMBL" id="CAJVQB010033174">
    <property type="protein sequence ID" value="CAG8819374.1"/>
    <property type="molecule type" value="Genomic_DNA"/>
</dbReference>
<feature type="repeat" description="ANK" evidence="1">
    <location>
        <begin position="217"/>
        <end position="249"/>
    </location>
</feature>
<dbReference type="Proteomes" id="UP000789901">
    <property type="component" value="Unassembled WGS sequence"/>
</dbReference>
<evidence type="ECO:0000313" key="2">
    <source>
        <dbReference type="EMBL" id="CAG8819374.1"/>
    </source>
</evidence>
<dbReference type="SUPFAM" id="SSF48403">
    <property type="entry name" value="Ankyrin repeat"/>
    <property type="match status" value="1"/>
</dbReference>
<evidence type="ECO:0000256" key="1">
    <source>
        <dbReference type="PROSITE-ProRule" id="PRU00023"/>
    </source>
</evidence>
<comment type="caution">
    <text evidence="2">The sequence shown here is derived from an EMBL/GenBank/DDBJ whole genome shotgun (WGS) entry which is preliminary data.</text>
</comment>
<dbReference type="SMART" id="SM00248">
    <property type="entry name" value="ANK"/>
    <property type="match status" value="2"/>
</dbReference>
<dbReference type="PROSITE" id="PS50297">
    <property type="entry name" value="ANK_REP_REGION"/>
    <property type="match status" value="1"/>
</dbReference>
<accession>A0ABN7W8V7</accession>
<protein>
    <submittedName>
        <fullName evidence="2">181_t:CDS:1</fullName>
    </submittedName>
</protein>
<dbReference type="Pfam" id="PF12796">
    <property type="entry name" value="Ank_2"/>
    <property type="match status" value="1"/>
</dbReference>
<feature type="non-terminal residue" evidence="2">
    <location>
        <position position="1"/>
    </location>
</feature>
<dbReference type="Gene3D" id="1.25.40.20">
    <property type="entry name" value="Ankyrin repeat-containing domain"/>
    <property type="match status" value="1"/>
</dbReference>
<reference evidence="2 3" key="1">
    <citation type="submission" date="2021-06" db="EMBL/GenBank/DDBJ databases">
        <authorList>
            <person name="Kallberg Y."/>
            <person name="Tangrot J."/>
            <person name="Rosling A."/>
        </authorList>
    </citation>
    <scope>NUCLEOTIDE SEQUENCE [LARGE SCALE GENOMIC DNA]</scope>
    <source>
        <strain evidence="2 3">120-4 pot B 10/14</strain>
    </source>
</reference>
<dbReference type="InterPro" id="IPR036770">
    <property type="entry name" value="Ankyrin_rpt-contain_sf"/>
</dbReference>
<gene>
    <name evidence="2" type="ORF">GMARGA_LOCUS27290</name>
</gene>
<sequence>SRQYARSSNLKISKFENNDYEIVSLPYGPDFDADDIRDLTYKKGMKLNFTRDLLLGYPYLPMLFWTMHQIFRDFCGSCPQAQTPDKIKQQENSRCYVSGELKFIKQHFDLMDTCIAKNQDEWISDAYIMEPRENLFVVAARKIIQKNAKELDLNARDHFGKTLLQLAVLGGHFVAVQELIKYGIEEIIKEFLVGTNVETNVETDTNSDESIDTSWNHSFSPLEYAILFGHINAINCLIEVGANVCRRKTVKNISTTSFNTKVLKIYYPLSLCLLTR</sequence>
<organism evidence="2 3">
    <name type="scientific">Gigaspora margarita</name>
    <dbReference type="NCBI Taxonomy" id="4874"/>
    <lineage>
        <taxon>Eukaryota</taxon>
        <taxon>Fungi</taxon>
        <taxon>Fungi incertae sedis</taxon>
        <taxon>Mucoromycota</taxon>
        <taxon>Glomeromycotina</taxon>
        <taxon>Glomeromycetes</taxon>
        <taxon>Diversisporales</taxon>
        <taxon>Gigasporaceae</taxon>
        <taxon>Gigaspora</taxon>
    </lineage>
</organism>